<organism evidence="7 8">
    <name type="scientific">Sandaracinus amylolyticus</name>
    <dbReference type="NCBI Taxonomy" id="927083"/>
    <lineage>
        <taxon>Bacteria</taxon>
        <taxon>Pseudomonadati</taxon>
        <taxon>Myxococcota</taxon>
        <taxon>Polyangia</taxon>
        <taxon>Polyangiales</taxon>
        <taxon>Sandaracinaceae</taxon>
        <taxon>Sandaracinus</taxon>
    </lineage>
</organism>
<dbReference type="STRING" id="927083.DB32_000900"/>
<evidence type="ECO:0000256" key="3">
    <source>
        <dbReference type="ARBA" id="ARBA00022989"/>
    </source>
</evidence>
<proteinExistence type="predicted"/>
<evidence type="ECO:0000256" key="2">
    <source>
        <dbReference type="ARBA" id="ARBA00022692"/>
    </source>
</evidence>
<keyword evidence="3 5" id="KW-1133">Transmembrane helix</keyword>
<evidence type="ECO:0000256" key="1">
    <source>
        <dbReference type="ARBA" id="ARBA00004141"/>
    </source>
</evidence>
<accession>A0A0F6YFM3</accession>
<gene>
    <name evidence="7" type="ORF">DB32_000900</name>
</gene>
<evidence type="ECO:0000256" key="4">
    <source>
        <dbReference type="ARBA" id="ARBA00023136"/>
    </source>
</evidence>
<feature type="transmembrane region" description="Helical" evidence="5">
    <location>
        <begin position="80"/>
        <end position="101"/>
    </location>
</feature>
<comment type="subcellular location">
    <subcellularLocation>
        <location evidence="1">Membrane</location>
        <topology evidence="1">Multi-pass membrane protein</topology>
    </subcellularLocation>
</comment>
<dbReference type="GO" id="GO:0030416">
    <property type="term" value="P:methylamine metabolic process"/>
    <property type="evidence" value="ECO:0007669"/>
    <property type="project" value="InterPro"/>
</dbReference>
<keyword evidence="2 5" id="KW-0812">Transmembrane</keyword>
<keyword evidence="4 5" id="KW-0472">Membrane</keyword>
<dbReference type="InterPro" id="IPR009908">
    <property type="entry name" value="Methylamine_util_MauE"/>
</dbReference>
<feature type="domain" description="Methylamine utilisation protein MauE" evidence="6">
    <location>
        <begin position="12"/>
        <end position="136"/>
    </location>
</feature>
<dbReference type="EMBL" id="CP011125">
    <property type="protein sequence ID" value="AKF03751.1"/>
    <property type="molecule type" value="Genomic_DNA"/>
</dbReference>
<sequence>MIARLSPRTRRVAVVVLRLAIAAVFVSAAIPKLMDPASFARDVDNYHVLPAALVGPVAVALPVIELVVAAALVSGVHAAGAALIAMGMLVVFALGMVQALARGIDLDCGCFGSAMEARVSGATVTRNVILALACLPIVLASDRREPPRAAEAST</sequence>
<evidence type="ECO:0000259" key="6">
    <source>
        <dbReference type="Pfam" id="PF07291"/>
    </source>
</evidence>
<evidence type="ECO:0000256" key="5">
    <source>
        <dbReference type="SAM" id="Phobius"/>
    </source>
</evidence>
<dbReference type="Proteomes" id="UP000034883">
    <property type="component" value="Chromosome"/>
</dbReference>
<protein>
    <submittedName>
        <fullName evidence="7">Methylamine utilization protein MauE</fullName>
    </submittedName>
</protein>
<feature type="transmembrane region" description="Helical" evidence="5">
    <location>
        <begin position="52"/>
        <end position="73"/>
    </location>
</feature>
<reference evidence="7 8" key="1">
    <citation type="submission" date="2015-03" db="EMBL/GenBank/DDBJ databases">
        <title>Genome assembly of Sandaracinus amylolyticus DSM 53668.</title>
        <authorList>
            <person name="Sharma G."/>
            <person name="Subramanian S."/>
        </authorList>
    </citation>
    <scope>NUCLEOTIDE SEQUENCE [LARGE SCALE GENOMIC DNA]</scope>
    <source>
        <strain evidence="7 8">DSM 53668</strain>
    </source>
</reference>
<dbReference type="AlphaFoldDB" id="A0A0F6YFM3"/>
<dbReference type="Pfam" id="PF07291">
    <property type="entry name" value="MauE"/>
    <property type="match status" value="1"/>
</dbReference>
<dbReference type="UniPathway" id="UPA00895"/>
<evidence type="ECO:0000313" key="7">
    <source>
        <dbReference type="EMBL" id="AKF03751.1"/>
    </source>
</evidence>
<name>A0A0F6YFM3_9BACT</name>
<keyword evidence="8" id="KW-1185">Reference proteome</keyword>
<evidence type="ECO:0000313" key="8">
    <source>
        <dbReference type="Proteomes" id="UP000034883"/>
    </source>
</evidence>
<dbReference type="KEGG" id="samy:DB32_000900"/>
<dbReference type="GO" id="GO:0016020">
    <property type="term" value="C:membrane"/>
    <property type="evidence" value="ECO:0007669"/>
    <property type="project" value="UniProtKB-SubCell"/>
</dbReference>